<dbReference type="Pfam" id="PF09602">
    <property type="entry name" value="PhaP_Bmeg"/>
    <property type="match status" value="1"/>
</dbReference>
<comment type="caution">
    <text evidence="1">The sequence shown here is derived from an EMBL/GenBank/DDBJ whole genome shotgun (WGS) entry which is preliminary data.</text>
</comment>
<protein>
    <submittedName>
        <fullName evidence="1">Uncharacterized protein</fullName>
    </submittedName>
</protein>
<accession>A0A292YPC2</accession>
<dbReference type="EMBL" id="BDUF01000063">
    <property type="protein sequence ID" value="GAX90761.1"/>
    <property type="molecule type" value="Genomic_DNA"/>
</dbReference>
<keyword evidence="2" id="KW-1185">Reference proteome</keyword>
<name>A0A292YPC2_9BACL</name>
<dbReference type="Proteomes" id="UP000217785">
    <property type="component" value="Unassembled WGS sequence"/>
</dbReference>
<organism evidence="1 2">
    <name type="scientific">Effusibacillus lacus</name>
    <dbReference type="NCBI Taxonomy" id="1348429"/>
    <lineage>
        <taxon>Bacteria</taxon>
        <taxon>Bacillati</taxon>
        <taxon>Bacillota</taxon>
        <taxon>Bacilli</taxon>
        <taxon>Bacillales</taxon>
        <taxon>Alicyclobacillaceae</taxon>
        <taxon>Effusibacillus</taxon>
    </lineage>
</organism>
<gene>
    <name evidence="1" type="ORF">EFBL_2402</name>
</gene>
<reference evidence="2" key="1">
    <citation type="submission" date="2017-07" db="EMBL/GenBank/DDBJ databases">
        <title>Draft genome sequence of Effusibacillus lacus strain skLN1.</title>
        <authorList>
            <person name="Watanabe M."/>
            <person name="Kojima H."/>
            <person name="Fukui M."/>
        </authorList>
    </citation>
    <scope>NUCLEOTIDE SEQUENCE [LARGE SCALE GENOMIC DNA]</scope>
    <source>
        <strain evidence="2">skLN1</strain>
    </source>
</reference>
<dbReference type="RefSeq" id="WP_096182481.1">
    <property type="nucleotide sequence ID" value="NZ_BDUF01000063.1"/>
</dbReference>
<dbReference type="AlphaFoldDB" id="A0A292YPC2"/>
<dbReference type="InterPro" id="IPR011728">
    <property type="entry name" value="PhaP_Bmeg"/>
</dbReference>
<evidence type="ECO:0000313" key="2">
    <source>
        <dbReference type="Proteomes" id="UP000217785"/>
    </source>
</evidence>
<sequence length="168" mass="19916">MTLNQNEFNEANDKKYQVDSFVDAVWENYEANVTRARKQLEETEEACLNVWTEVRESMKKQRGNFEGFWKELADKSSGLSNGQSEEWKNVAGKMTELAFTPLKFAMDFMDQVEQRWEDNTREFVKIQRERRNAWVELADQYAAQARSNSRTFWRGFEDRLRPFTGDAN</sequence>
<proteinExistence type="predicted"/>
<evidence type="ECO:0000313" key="1">
    <source>
        <dbReference type="EMBL" id="GAX90761.1"/>
    </source>
</evidence>